<comment type="caution">
    <text evidence="2">The sequence shown here is derived from an EMBL/GenBank/DDBJ whole genome shotgun (WGS) entry which is preliminary data.</text>
</comment>
<evidence type="ECO:0000313" key="2">
    <source>
        <dbReference type="EMBL" id="GAA4235410.1"/>
    </source>
</evidence>
<feature type="signal peptide" evidence="1">
    <location>
        <begin position="1"/>
        <end position="30"/>
    </location>
</feature>
<dbReference type="Proteomes" id="UP001501710">
    <property type="component" value="Unassembled WGS sequence"/>
</dbReference>
<evidence type="ECO:0008006" key="4">
    <source>
        <dbReference type="Google" id="ProtNLM"/>
    </source>
</evidence>
<evidence type="ECO:0000313" key="3">
    <source>
        <dbReference type="Proteomes" id="UP001501710"/>
    </source>
</evidence>
<feature type="chain" id="PRO_5046178737" description="Peptidase inhibitor family I36" evidence="1">
    <location>
        <begin position="31"/>
        <end position="154"/>
    </location>
</feature>
<keyword evidence="1" id="KW-0732">Signal</keyword>
<proteinExistence type="predicted"/>
<evidence type="ECO:0000256" key="1">
    <source>
        <dbReference type="SAM" id="SignalP"/>
    </source>
</evidence>
<organism evidence="2 3">
    <name type="scientific">Actinomadura meridiana</name>
    <dbReference type="NCBI Taxonomy" id="559626"/>
    <lineage>
        <taxon>Bacteria</taxon>
        <taxon>Bacillati</taxon>
        <taxon>Actinomycetota</taxon>
        <taxon>Actinomycetes</taxon>
        <taxon>Streptosporangiales</taxon>
        <taxon>Thermomonosporaceae</taxon>
        <taxon>Actinomadura</taxon>
    </lineage>
</organism>
<dbReference type="EMBL" id="BAABAS010000012">
    <property type="protein sequence ID" value="GAA4235410.1"/>
    <property type="molecule type" value="Genomic_DNA"/>
</dbReference>
<keyword evidence="3" id="KW-1185">Reference proteome</keyword>
<reference evidence="3" key="1">
    <citation type="journal article" date="2019" name="Int. J. Syst. Evol. Microbiol.">
        <title>The Global Catalogue of Microorganisms (GCM) 10K type strain sequencing project: providing services to taxonomists for standard genome sequencing and annotation.</title>
        <authorList>
            <consortium name="The Broad Institute Genomics Platform"/>
            <consortium name="The Broad Institute Genome Sequencing Center for Infectious Disease"/>
            <person name="Wu L."/>
            <person name="Ma J."/>
        </authorList>
    </citation>
    <scope>NUCLEOTIDE SEQUENCE [LARGE SCALE GENOMIC DNA]</scope>
    <source>
        <strain evidence="3">JCM 17440</strain>
    </source>
</reference>
<accession>A0ABP8C8E3</accession>
<protein>
    <recommendedName>
        <fullName evidence="4">Peptidase inhibitor family I36</fullName>
    </recommendedName>
</protein>
<sequence>MKFAQKCAAAGAAIALSAAGSLLTAAPAYAGYSLKIDTWGSWGQPCGKYYCLYYSQGLWNASWRPSSKVDNDLGGNKFSDSGSFGSAGDGKVVRNNAASMGNHTSNCQVTTYIYPHLTGDGNYLNRGYAGNLTEGNSYYHLRNNEASITINSCS</sequence>
<dbReference type="RefSeq" id="WP_344899284.1">
    <property type="nucleotide sequence ID" value="NZ_BAABAS010000012.1"/>
</dbReference>
<gene>
    <name evidence="2" type="ORF">GCM10022254_42670</name>
</gene>
<name>A0ABP8C8E3_9ACTN</name>